<feature type="transmembrane region" description="Helical" evidence="1">
    <location>
        <begin position="83"/>
        <end position="100"/>
    </location>
</feature>
<evidence type="ECO:0000313" key="3">
    <source>
        <dbReference type="EMBL" id="AZK44808.1"/>
    </source>
</evidence>
<reference evidence="3 4" key="1">
    <citation type="submission" date="2018-11" db="EMBL/GenBank/DDBJ databases">
        <title>Genome sequencing of Paenibacillus lentus DSM25539(T).</title>
        <authorList>
            <person name="Kook J.-K."/>
            <person name="Park S.-N."/>
            <person name="Lim Y.K."/>
        </authorList>
    </citation>
    <scope>NUCLEOTIDE SEQUENCE [LARGE SCALE GENOMIC DNA]</scope>
    <source>
        <strain evidence="3 4">DSM 25539</strain>
    </source>
</reference>
<organism evidence="3 4">
    <name type="scientific">Paenibacillus lentus</name>
    <dbReference type="NCBI Taxonomy" id="1338368"/>
    <lineage>
        <taxon>Bacteria</taxon>
        <taxon>Bacillati</taxon>
        <taxon>Bacillota</taxon>
        <taxon>Bacilli</taxon>
        <taxon>Bacillales</taxon>
        <taxon>Paenibacillaceae</taxon>
        <taxon>Paenibacillus</taxon>
    </lineage>
</organism>
<dbReference type="Proteomes" id="UP000273145">
    <property type="component" value="Chromosome"/>
</dbReference>
<dbReference type="InterPro" id="IPR052901">
    <property type="entry name" value="Bact_TGase-like"/>
</dbReference>
<feature type="transmembrane region" description="Helical" evidence="1">
    <location>
        <begin position="231"/>
        <end position="252"/>
    </location>
</feature>
<feature type="transmembrane region" description="Helical" evidence="1">
    <location>
        <begin position="136"/>
        <end position="154"/>
    </location>
</feature>
<dbReference type="EMBL" id="CP034248">
    <property type="protein sequence ID" value="AZK44808.1"/>
    <property type="molecule type" value="Genomic_DNA"/>
</dbReference>
<evidence type="ECO:0000256" key="1">
    <source>
        <dbReference type="SAM" id="Phobius"/>
    </source>
</evidence>
<protein>
    <submittedName>
        <fullName evidence="3">Transglutaminase domain-containing protein</fullName>
    </submittedName>
</protein>
<dbReference type="PANTHER" id="PTHR42736:SF1">
    <property type="entry name" value="PROTEIN-GLUTAMINE GAMMA-GLUTAMYLTRANSFERASE"/>
    <property type="match status" value="1"/>
</dbReference>
<evidence type="ECO:0000313" key="4">
    <source>
        <dbReference type="Proteomes" id="UP000273145"/>
    </source>
</evidence>
<dbReference type="OrthoDB" id="9804872at2"/>
<keyword evidence="1" id="KW-1133">Transmembrane helix</keyword>
<dbReference type="AlphaFoldDB" id="A0A3S8RPE6"/>
<feature type="transmembrane region" description="Helical" evidence="1">
    <location>
        <begin position="160"/>
        <end position="178"/>
    </location>
</feature>
<dbReference type="SUPFAM" id="SSF54001">
    <property type="entry name" value="Cysteine proteinases"/>
    <property type="match status" value="1"/>
</dbReference>
<keyword evidence="1" id="KW-0812">Transmembrane</keyword>
<dbReference type="PANTHER" id="PTHR42736">
    <property type="entry name" value="PROTEIN-GLUTAMINE GAMMA-GLUTAMYLTRANSFERASE"/>
    <property type="match status" value="1"/>
</dbReference>
<dbReference type="InterPro" id="IPR038765">
    <property type="entry name" value="Papain-like_cys_pep_sf"/>
</dbReference>
<dbReference type="Pfam" id="PF01841">
    <property type="entry name" value="Transglut_core"/>
    <property type="match status" value="1"/>
</dbReference>
<keyword evidence="4" id="KW-1185">Reference proteome</keyword>
<name>A0A3S8RPE6_9BACL</name>
<feature type="transmembrane region" description="Helical" evidence="1">
    <location>
        <begin position="57"/>
        <end position="77"/>
    </location>
</feature>
<feature type="domain" description="Transglutaminase-like" evidence="2">
    <location>
        <begin position="524"/>
        <end position="596"/>
    </location>
</feature>
<dbReference type="RefSeq" id="WP_125080945.1">
    <property type="nucleotide sequence ID" value="NZ_CP034248.1"/>
</dbReference>
<dbReference type="KEGG" id="plen:EIM92_00195"/>
<sequence>MSSPSLEHPSVNTSVRLARGEAAGLWIHRSLVSLLLFALFGECLYPLYSIVIEYERTVIDVFLCLTGALLLVGSLRLGSWLQAALQLMLIGVTFFYLFGLNEGISWFQGYGEIAVQDIVTIFQTGRLSEASPESRMLLLLIGWALLVVSVQMLAVGRQTILLFLSVTIIYLLIIEMIFDAPIFYNLVRAAGIGLWIQCYTFALQLGEKGYVKAKDSNPVGKRQGGRAYTTAALLTVMGIVILAVALCIVLPIQPNQQQPWQALVKSLQSWSEGASSVGASRTASSSVSGYGRDDGELGAPLELRWDTYFTAESPMPLYWRGESKSLYTGRGWLNPAKEGNTQERHENEATLLPQDDEVVNGMKIRQTITFQRPIFGKLPLFSGGIPLQVDRVFTRNAQSIPFEASINQSTGAIYLEQARQLGRFEQEQATGVQGYELTISQLPTAGGHLRHLQGDDPASIMKEYTQLPERLPDRVRDLGKLLVQDTDNRYDATMAVANYLKQQYSYNLSSAIPPTNEDFVDRFLFVDRQGYCDHFSTAMVVLLRSSEIPARWVKGFAPGERNKEEPNSYTVRYADAHAWVEVYFPGHGWVSFDPTPGYESVVSAANGAGGLWFLRSWLLEAGQRLEGLPTAIKIITDQGVLILRGFVAKAPVLWTAALLAVWPAVWIVTWVAGNVYIWRNLFLLWWITAQPRSSFPDQRLLLHAADRVWQQLYRVYGYKPEGMTAREYLDSLAAEGIENFSKLEEFVRYWETLYYGGLRPDRMNSRNFLELCRNLTLRRG</sequence>
<gene>
    <name evidence="3" type="ORF">EIM92_00195</name>
</gene>
<feature type="transmembrane region" description="Helical" evidence="1">
    <location>
        <begin position="26"/>
        <end position="45"/>
    </location>
</feature>
<proteinExistence type="predicted"/>
<dbReference type="Gene3D" id="3.10.620.30">
    <property type="match status" value="1"/>
</dbReference>
<keyword evidence="1" id="KW-0472">Membrane</keyword>
<dbReference type="SMART" id="SM00460">
    <property type="entry name" value="TGc"/>
    <property type="match status" value="1"/>
</dbReference>
<accession>A0A3S8RPE6</accession>
<dbReference type="InterPro" id="IPR002931">
    <property type="entry name" value="Transglutaminase-like"/>
</dbReference>
<evidence type="ECO:0000259" key="2">
    <source>
        <dbReference type="SMART" id="SM00460"/>
    </source>
</evidence>
<feature type="transmembrane region" description="Helical" evidence="1">
    <location>
        <begin position="652"/>
        <end position="677"/>
    </location>
</feature>